<evidence type="ECO:0000313" key="10">
    <source>
        <dbReference type="Proteomes" id="UP000635316"/>
    </source>
</evidence>
<organism evidence="9 10">
    <name type="scientific">Advenella mandrilli</name>
    <dbReference type="NCBI Taxonomy" id="2800330"/>
    <lineage>
        <taxon>Bacteria</taxon>
        <taxon>Pseudomonadati</taxon>
        <taxon>Pseudomonadota</taxon>
        <taxon>Betaproteobacteria</taxon>
        <taxon>Burkholderiales</taxon>
        <taxon>Alcaligenaceae</taxon>
    </lineage>
</organism>
<dbReference type="GO" id="GO:0016301">
    <property type="term" value="F:kinase activity"/>
    <property type="evidence" value="ECO:0007669"/>
    <property type="project" value="UniProtKB-KW"/>
</dbReference>
<evidence type="ECO:0000256" key="4">
    <source>
        <dbReference type="ARBA" id="ARBA00022777"/>
    </source>
</evidence>
<name>A0ABS1ECK6_9BURK</name>
<evidence type="ECO:0000259" key="7">
    <source>
        <dbReference type="Pfam" id="PF07005"/>
    </source>
</evidence>
<dbReference type="Pfam" id="PF07005">
    <property type="entry name" value="SBD_N"/>
    <property type="match status" value="1"/>
</dbReference>
<keyword evidence="5" id="KW-0067">ATP-binding</keyword>
<dbReference type="InterPro" id="IPR010737">
    <property type="entry name" value="4-carb_acid_sugar_kinase_N"/>
</dbReference>
<dbReference type="Gene3D" id="3.40.50.10840">
    <property type="entry name" value="Putative sugar-binding, N-terminal domain"/>
    <property type="match status" value="1"/>
</dbReference>
<dbReference type="RefSeq" id="WP_200234966.1">
    <property type="nucleotide sequence ID" value="NZ_JAENGP010000005.1"/>
</dbReference>
<keyword evidence="6" id="KW-0119">Carbohydrate metabolism</keyword>
<dbReference type="Proteomes" id="UP000635316">
    <property type="component" value="Unassembled WGS sequence"/>
</dbReference>
<dbReference type="EMBL" id="JAENGP010000005">
    <property type="protein sequence ID" value="MBK1780755.1"/>
    <property type="molecule type" value="Genomic_DNA"/>
</dbReference>
<feature type="domain" description="Four-carbon acid sugar kinase N-terminal" evidence="7">
    <location>
        <begin position="5"/>
        <end position="221"/>
    </location>
</feature>
<evidence type="ECO:0000313" key="9">
    <source>
        <dbReference type="EMBL" id="MBK1780755.1"/>
    </source>
</evidence>
<dbReference type="InterPro" id="IPR031475">
    <property type="entry name" value="NBD_C"/>
</dbReference>
<protein>
    <submittedName>
        <fullName evidence="9">Four-carbon acid sugar kinase family protein</fullName>
    </submittedName>
</protein>
<keyword evidence="10" id="KW-1185">Reference proteome</keyword>
<evidence type="ECO:0000256" key="3">
    <source>
        <dbReference type="ARBA" id="ARBA00022741"/>
    </source>
</evidence>
<comment type="caution">
    <text evidence="9">The sequence shown here is derived from an EMBL/GenBank/DDBJ whole genome shotgun (WGS) entry which is preliminary data.</text>
</comment>
<keyword evidence="3" id="KW-0547">Nucleotide-binding</keyword>
<evidence type="ECO:0000256" key="1">
    <source>
        <dbReference type="ARBA" id="ARBA00005715"/>
    </source>
</evidence>
<evidence type="ECO:0000259" key="8">
    <source>
        <dbReference type="Pfam" id="PF17042"/>
    </source>
</evidence>
<evidence type="ECO:0000256" key="2">
    <source>
        <dbReference type="ARBA" id="ARBA00022679"/>
    </source>
</evidence>
<dbReference type="Pfam" id="PF17042">
    <property type="entry name" value="NBD_C"/>
    <property type="match status" value="1"/>
</dbReference>
<dbReference type="InterPro" id="IPR042213">
    <property type="entry name" value="NBD_C_sf"/>
</dbReference>
<dbReference type="InterPro" id="IPR037051">
    <property type="entry name" value="4-carb_acid_sugar_kinase_N_sf"/>
</dbReference>
<evidence type="ECO:0000256" key="6">
    <source>
        <dbReference type="ARBA" id="ARBA00023277"/>
    </source>
</evidence>
<dbReference type="Gene3D" id="3.40.980.20">
    <property type="entry name" value="Four-carbon acid sugar kinase, nucleotide binding domain"/>
    <property type="match status" value="1"/>
</dbReference>
<reference evidence="9 10" key="1">
    <citation type="submission" date="2020-12" db="EMBL/GenBank/DDBJ databases">
        <authorList>
            <person name="Lu T."/>
            <person name="Wang Q."/>
            <person name="Han X."/>
        </authorList>
    </citation>
    <scope>NUCLEOTIDE SEQUENCE [LARGE SCALE GENOMIC DNA]</scope>
    <source>
        <strain evidence="9 10">WQ 585</strain>
    </source>
</reference>
<evidence type="ECO:0000256" key="5">
    <source>
        <dbReference type="ARBA" id="ARBA00022840"/>
    </source>
</evidence>
<sequence length="405" mass="42524">MKPEIAIIADDLTGAGDSAVQFVRCGWETQLYVGGSKEAFSQTGIQADVVSINSNSRALSAKAAANAVASEIRTLKEHGVRHLFKKVDSTLRGPFAAEIDAARQYWHKNAVAVVCPAFPATGRTVEAGVLLVNGVPVTETSAGSDPVTPVTQSHIPSLLNCALLSPQENESAETLAEKIRQAGHTVVVDASTNQDLKRLARAIVILGEQALPVGAGGLAMAMAAAWAQRMDNEGIVLAVVTSQHSATRRQVRVLQESGALVMSPSLQALSNQAVFNEWKNQALESCRQALLAGQHVVALLAPEGQQPGLSPEVVAWQLAQFALDIVKTMNVRGIIGTGGDGAEQVMKSLQATGIRLIDEVSGGVPLGTLIGGDYAGMPIVTKAGGFGSEDILIQAAENLMERKFK</sequence>
<keyword evidence="4 9" id="KW-0418">Kinase</keyword>
<gene>
    <name evidence="9" type="ORF">JHL22_05940</name>
</gene>
<proteinExistence type="inferred from homology"/>
<keyword evidence="2" id="KW-0808">Transferase</keyword>
<comment type="similarity">
    <text evidence="1">Belongs to the four-carbon acid sugar kinase family.</text>
</comment>
<feature type="domain" description="Four-carbon acid sugar kinase nucleotide binding" evidence="8">
    <location>
        <begin position="237"/>
        <end position="392"/>
    </location>
</feature>
<accession>A0ABS1ECK6</accession>
<dbReference type="SUPFAM" id="SSF142764">
    <property type="entry name" value="YgbK-like"/>
    <property type="match status" value="1"/>
</dbReference>